<evidence type="ECO:0000256" key="1">
    <source>
        <dbReference type="SAM" id="Phobius"/>
    </source>
</evidence>
<feature type="non-terminal residue" evidence="3">
    <location>
        <position position="1"/>
    </location>
</feature>
<protein>
    <recommendedName>
        <fullName evidence="2">DUF6785 domain-containing protein</fullName>
    </recommendedName>
</protein>
<feature type="transmembrane region" description="Helical" evidence="1">
    <location>
        <begin position="126"/>
        <end position="147"/>
    </location>
</feature>
<feature type="transmembrane region" description="Helical" evidence="1">
    <location>
        <begin position="279"/>
        <end position="301"/>
    </location>
</feature>
<evidence type="ECO:0000313" key="3">
    <source>
        <dbReference type="EMBL" id="SVC09624.1"/>
    </source>
</evidence>
<accession>A0A382JBK4</accession>
<organism evidence="3">
    <name type="scientific">marine metagenome</name>
    <dbReference type="NCBI Taxonomy" id="408172"/>
    <lineage>
        <taxon>unclassified sequences</taxon>
        <taxon>metagenomes</taxon>
        <taxon>ecological metagenomes</taxon>
    </lineage>
</organism>
<gene>
    <name evidence="3" type="ORF">METZ01_LOCUS262478</name>
</gene>
<evidence type="ECO:0000259" key="2">
    <source>
        <dbReference type="Pfam" id="PF20581"/>
    </source>
</evidence>
<dbReference type="AlphaFoldDB" id="A0A382JBK4"/>
<keyword evidence="1" id="KW-0812">Transmembrane</keyword>
<dbReference type="EMBL" id="UINC01073325">
    <property type="protein sequence ID" value="SVC09624.1"/>
    <property type="molecule type" value="Genomic_DNA"/>
</dbReference>
<feature type="transmembrane region" description="Helical" evidence="1">
    <location>
        <begin position="83"/>
        <end position="106"/>
    </location>
</feature>
<proteinExistence type="predicted"/>
<feature type="transmembrane region" description="Helical" evidence="1">
    <location>
        <begin position="321"/>
        <end position="344"/>
    </location>
</feature>
<sequence>PPADSDTTPLSSGISGRSVLIGLALVVLVNIWVPYGSFLVHSSRMTMSHLPIAVMIPFLLLLLVVNPFLRIQTRFTVLNGGELALIFTMLFVATLVPGKVMAAYLFGVMATPYYYATTENQWAITFFEYLPSWLLVGNQGNALVWFYEGLPPGAGDIPWSPWVVPLFWWFGFFFVIFFMGACIATIMRKSWVEYERLSFPLARIAVDLIRHEGGSGNLFPSFVYDRMFQVGFFTSLALMLWNIVSFWGDIPPIPIGSLYSTSIPVMEGALPIRFSINIYALCFAFLAPVEITFSLWFFALFGTLEGGILDRFGLSSFGSPVGANAVVKAQFFGGFIGFVLWGLWTARG</sequence>
<keyword evidence="1" id="KW-1133">Transmembrane helix</keyword>
<feature type="transmembrane region" description="Helical" evidence="1">
    <location>
        <begin position="52"/>
        <end position="71"/>
    </location>
</feature>
<feature type="non-terminal residue" evidence="3">
    <location>
        <position position="348"/>
    </location>
</feature>
<feature type="transmembrane region" description="Helical" evidence="1">
    <location>
        <begin position="20"/>
        <end position="40"/>
    </location>
</feature>
<feature type="transmembrane region" description="Helical" evidence="1">
    <location>
        <begin position="167"/>
        <end position="187"/>
    </location>
</feature>
<dbReference type="InterPro" id="IPR046712">
    <property type="entry name" value="DUF6785"/>
</dbReference>
<feature type="domain" description="DUF6785" evidence="2">
    <location>
        <begin position="17"/>
        <end position="347"/>
    </location>
</feature>
<keyword evidence="1" id="KW-0472">Membrane</keyword>
<reference evidence="3" key="1">
    <citation type="submission" date="2018-05" db="EMBL/GenBank/DDBJ databases">
        <authorList>
            <person name="Lanie J.A."/>
            <person name="Ng W.-L."/>
            <person name="Kazmierczak K.M."/>
            <person name="Andrzejewski T.M."/>
            <person name="Davidsen T.M."/>
            <person name="Wayne K.J."/>
            <person name="Tettelin H."/>
            <person name="Glass J.I."/>
            <person name="Rusch D."/>
            <person name="Podicherti R."/>
            <person name="Tsui H.-C.T."/>
            <person name="Winkler M.E."/>
        </authorList>
    </citation>
    <scope>NUCLEOTIDE SEQUENCE</scope>
</reference>
<name>A0A382JBK4_9ZZZZ</name>
<dbReference type="Pfam" id="PF20581">
    <property type="entry name" value="DUF6785"/>
    <property type="match status" value="1"/>
</dbReference>